<organism evidence="1 2">
    <name type="scientific">Aspergillus heteromorphus CBS 117.55</name>
    <dbReference type="NCBI Taxonomy" id="1448321"/>
    <lineage>
        <taxon>Eukaryota</taxon>
        <taxon>Fungi</taxon>
        <taxon>Dikarya</taxon>
        <taxon>Ascomycota</taxon>
        <taxon>Pezizomycotina</taxon>
        <taxon>Eurotiomycetes</taxon>
        <taxon>Eurotiomycetidae</taxon>
        <taxon>Eurotiales</taxon>
        <taxon>Aspergillaceae</taxon>
        <taxon>Aspergillus</taxon>
        <taxon>Aspergillus subgen. Circumdati</taxon>
    </lineage>
</organism>
<gene>
    <name evidence="1" type="ORF">BO70DRAFT_410194</name>
</gene>
<protein>
    <recommendedName>
        <fullName evidence="3">Suppressor of anucleate metulae protein B</fullName>
    </recommendedName>
</protein>
<name>A0A317WZN6_9EURO</name>
<evidence type="ECO:0008006" key="3">
    <source>
        <dbReference type="Google" id="ProtNLM"/>
    </source>
</evidence>
<dbReference type="EMBL" id="MSFL01000002">
    <property type="protein sequence ID" value="PWY90782.1"/>
    <property type="molecule type" value="Genomic_DNA"/>
</dbReference>
<evidence type="ECO:0000313" key="2">
    <source>
        <dbReference type="Proteomes" id="UP000247233"/>
    </source>
</evidence>
<proteinExistence type="predicted"/>
<dbReference type="STRING" id="1448321.A0A317WZN6"/>
<dbReference type="Gene3D" id="6.10.140.2220">
    <property type="match status" value="1"/>
</dbReference>
<comment type="caution">
    <text evidence="1">The sequence shown here is derived from an EMBL/GenBank/DDBJ whole genome shotgun (WGS) entry which is preliminary data.</text>
</comment>
<accession>A0A317WZN6</accession>
<dbReference type="VEuPathDB" id="FungiDB:BO70DRAFT_410194"/>
<dbReference type="GeneID" id="37069485"/>
<dbReference type="OrthoDB" id="432970at2759"/>
<sequence length="168" mass="18960">MTPLPPVQCANCRENTIKQAGCERCGDAPRYGPDDTSVCYCGFGCQESHRRSHKDHCDFLYGRSRLLRAALILKRALLAYRETVYDLDLTDMQEQEGALYLHHNERDAFVHCPRGPFPRSRLQGYRSYHMGAALTFKQGATSMALLSPLARMLFEGNIGPRSESTEIS</sequence>
<evidence type="ECO:0000313" key="1">
    <source>
        <dbReference type="EMBL" id="PWY90782.1"/>
    </source>
</evidence>
<reference evidence="1 2" key="1">
    <citation type="submission" date="2016-12" db="EMBL/GenBank/DDBJ databases">
        <title>The genomes of Aspergillus section Nigri reveals drivers in fungal speciation.</title>
        <authorList>
            <consortium name="DOE Joint Genome Institute"/>
            <person name="Vesth T.C."/>
            <person name="Nybo J."/>
            <person name="Theobald S."/>
            <person name="Brandl J."/>
            <person name="Frisvad J.C."/>
            <person name="Nielsen K.F."/>
            <person name="Lyhne E.K."/>
            <person name="Kogle M.E."/>
            <person name="Kuo A."/>
            <person name="Riley R."/>
            <person name="Clum A."/>
            <person name="Nolan M."/>
            <person name="Lipzen A."/>
            <person name="Salamov A."/>
            <person name="Henrissat B."/>
            <person name="Wiebenga A."/>
            <person name="De Vries R.P."/>
            <person name="Grigoriev I.V."/>
            <person name="Mortensen U.H."/>
            <person name="Andersen M.R."/>
            <person name="Baker S.E."/>
        </authorList>
    </citation>
    <scope>NUCLEOTIDE SEQUENCE [LARGE SCALE GENOMIC DNA]</scope>
    <source>
        <strain evidence="1 2">CBS 117.55</strain>
    </source>
</reference>
<dbReference type="Proteomes" id="UP000247233">
    <property type="component" value="Unassembled WGS sequence"/>
</dbReference>
<dbReference type="RefSeq" id="XP_025403225.1">
    <property type="nucleotide sequence ID" value="XM_025547248.1"/>
</dbReference>
<keyword evidence="2" id="KW-1185">Reference proteome</keyword>
<dbReference type="AlphaFoldDB" id="A0A317WZN6"/>